<sequence length="344" mass="39422">MTEEKSPWYEFFLKNNIGSRQATALSEYASRLDCNGVPVIFEMKHFSKILGLEFSLLSRMCGVNSYYYRAFYIKKRRGGVRVIQSPYPKLSYVQGWIKDNILDKNRISKHAFAYSKGKSHIDNAKCHIGSSELLKIDLENFFDQISISAVQEIFLRFGYTENISFKLAKLCTLRDTLPQGAPSSPAISNIFLYELDNFLASYSEINKLTYTRYADDIVFSGERISNESIVDIKKYITSYGLKINEKKSRLVKGAQRKIVTGILVGDTDVRVPKKLKRQYRAQAFNIIENGFSVFDGSIGKPNPLYIDEVFGKGQYILSVEPWNKKVVELQSSLRELMKEMSENI</sequence>
<keyword evidence="6" id="KW-0695">RNA-directed DNA polymerase</keyword>
<evidence type="ECO:0000313" key="11">
    <source>
        <dbReference type="EMBL" id="EKB21721.1"/>
    </source>
</evidence>
<accession>K1IUF3</accession>
<dbReference type="Proteomes" id="UP000006087">
    <property type="component" value="Unassembled WGS sequence"/>
</dbReference>
<evidence type="ECO:0000256" key="9">
    <source>
        <dbReference type="ARBA" id="ARBA00048173"/>
    </source>
</evidence>
<proteinExistence type="inferred from homology"/>
<evidence type="ECO:0000313" key="12">
    <source>
        <dbReference type="Proteomes" id="UP000006087"/>
    </source>
</evidence>
<dbReference type="InterPro" id="IPR051083">
    <property type="entry name" value="GrpII_Intron_Splice-Mob/Def"/>
</dbReference>
<dbReference type="SUPFAM" id="SSF56672">
    <property type="entry name" value="DNA/RNA polymerases"/>
    <property type="match status" value="1"/>
</dbReference>
<dbReference type="GO" id="GO:0003723">
    <property type="term" value="F:RNA binding"/>
    <property type="evidence" value="ECO:0007669"/>
    <property type="project" value="InterPro"/>
</dbReference>
<dbReference type="InterPro" id="IPR000477">
    <property type="entry name" value="RT_dom"/>
</dbReference>
<gene>
    <name evidence="11" type="ORF">HMPREF1168_01273</name>
</gene>
<evidence type="ECO:0000256" key="7">
    <source>
        <dbReference type="ARBA" id="ARBA00023118"/>
    </source>
</evidence>
<evidence type="ECO:0000259" key="10">
    <source>
        <dbReference type="PROSITE" id="PS50878"/>
    </source>
</evidence>
<dbReference type="InterPro" id="IPR043502">
    <property type="entry name" value="DNA/RNA_pol_sf"/>
</dbReference>
<dbReference type="GO" id="GO:0003964">
    <property type="term" value="F:RNA-directed DNA polymerase activity"/>
    <property type="evidence" value="ECO:0007669"/>
    <property type="project" value="UniProtKB-KW"/>
</dbReference>
<dbReference type="EMBL" id="AGWU01000011">
    <property type="protein sequence ID" value="EKB21721.1"/>
    <property type="molecule type" value="Genomic_DNA"/>
</dbReference>
<keyword evidence="4" id="KW-0479">Metal-binding</keyword>
<dbReference type="PANTHER" id="PTHR34047:SF7">
    <property type="entry name" value="RNA-DIRECTED DNA POLYMERASE"/>
    <property type="match status" value="1"/>
</dbReference>
<dbReference type="AlphaFoldDB" id="K1IUF3"/>
<name>K1IUF3_AERVE</name>
<evidence type="ECO:0000256" key="4">
    <source>
        <dbReference type="ARBA" id="ARBA00022723"/>
    </source>
</evidence>
<organism evidence="11 12">
    <name type="scientific">Aeromonas veronii AMC34</name>
    <dbReference type="NCBI Taxonomy" id="1073383"/>
    <lineage>
        <taxon>Bacteria</taxon>
        <taxon>Pseudomonadati</taxon>
        <taxon>Pseudomonadota</taxon>
        <taxon>Gammaproteobacteria</taxon>
        <taxon>Aeromonadales</taxon>
        <taxon>Aeromonadaceae</taxon>
        <taxon>Aeromonas</taxon>
    </lineage>
</organism>
<dbReference type="GO" id="GO:0046872">
    <property type="term" value="F:metal ion binding"/>
    <property type="evidence" value="ECO:0007669"/>
    <property type="project" value="UniProtKB-KW"/>
</dbReference>
<keyword evidence="2" id="KW-0808">Transferase</keyword>
<comment type="catalytic activity">
    <reaction evidence="9">
        <text>DNA(n) + a 2'-deoxyribonucleoside 5'-triphosphate = DNA(n+1) + diphosphate</text>
        <dbReference type="Rhea" id="RHEA:22508"/>
        <dbReference type="Rhea" id="RHEA-COMP:17339"/>
        <dbReference type="Rhea" id="RHEA-COMP:17340"/>
        <dbReference type="ChEBI" id="CHEBI:33019"/>
        <dbReference type="ChEBI" id="CHEBI:61560"/>
        <dbReference type="ChEBI" id="CHEBI:173112"/>
        <dbReference type="EC" id="2.7.7.49"/>
    </reaction>
</comment>
<dbReference type="InterPro" id="IPR000123">
    <property type="entry name" value="Reverse_transcriptase_msDNA"/>
</dbReference>
<keyword evidence="5" id="KW-0460">Magnesium</keyword>
<dbReference type="GO" id="GO:0051607">
    <property type="term" value="P:defense response to virus"/>
    <property type="evidence" value="ECO:0007669"/>
    <property type="project" value="UniProtKB-KW"/>
</dbReference>
<comment type="caution">
    <text evidence="11">The sequence shown here is derived from an EMBL/GenBank/DDBJ whole genome shotgun (WGS) entry which is preliminary data.</text>
</comment>
<keyword evidence="3" id="KW-0548">Nucleotidyltransferase</keyword>
<comment type="similarity">
    <text evidence="8">Belongs to the bacterial reverse transcriptase family.</text>
</comment>
<evidence type="ECO:0000256" key="1">
    <source>
        <dbReference type="ARBA" id="ARBA00012493"/>
    </source>
</evidence>
<dbReference type="HOGENOM" id="CLU_028398_2_0_6"/>
<evidence type="ECO:0000256" key="2">
    <source>
        <dbReference type="ARBA" id="ARBA00022679"/>
    </source>
</evidence>
<dbReference type="PRINTS" id="PR00866">
    <property type="entry name" value="RNADNAPOLMS"/>
</dbReference>
<evidence type="ECO:0000256" key="3">
    <source>
        <dbReference type="ARBA" id="ARBA00022695"/>
    </source>
</evidence>
<protein>
    <recommendedName>
        <fullName evidence="1">RNA-directed DNA polymerase</fullName>
        <ecNumber evidence="1">2.7.7.49</ecNumber>
    </recommendedName>
</protein>
<dbReference type="RefSeq" id="WP_005342961.1">
    <property type="nucleotide sequence ID" value="NZ_JH823256.1"/>
</dbReference>
<dbReference type="PANTHER" id="PTHR34047">
    <property type="entry name" value="NUCLEAR INTRON MATURASE 1, MITOCHONDRIAL-RELATED"/>
    <property type="match status" value="1"/>
</dbReference>
<evidence type="ECO:0000256" key="6">
    <source>
        <dbReference type="ARBA" id="ARBA00022918"/>
    </source>
</evidence>
<dbReference type="PATRIC" id="fig|1073383.3.peg.1289"/>
<dbReference type="PROSITE" id="PS50878">
    <property type="entry name" value="RT_POL"/>
    <property type="match status" value="1"/>
</dbReference>
<evidence type="ECO:0000256" key="8">
    <source>
        <dbReference type="ARBA" id="ARBA00034120"/>
    </source>
</evidence>
<keyword evidence="7" id="KW-0051">Antiviral defense</keyword>
<dbReference type="EC" id="2.7.7.49" evidence="1"/>
<dbReference type="CDD" id="cd03487">
    <property type="entry name" value="RT_Bac_retron_II"/>
    <property type="match status" value="1"/>
</dbReference>
<reference evidence="11 12" key="1">
    <citation type="submission" date="2012-06" db="EMBL/GenBank/DDBJ databases">
        <title>The Genome Sequence of Aeromonas veronii AMC34.</title>
        <authorList>
            <consortium name="The Broad Institute Genome Sequencing Platform"/>
            <person name="Earl A."/>
            <person name="Ward D."/>
            <person name="Feldgarden M."/>
            <person name="Gevers D."/>
            <person name="Graf J."/>
            <person name="Tomasi A."/>
            <person name="Horneman A."/>
            <person name="Walker B."/>
            <person name="Young S.K."/>
            <person name="Zeng Q."/>
            <person name="Gargeya S."/>
            <person name="Fitzgerald M."/>
            <person name="Haas B."/>
            <person name="Abouelleil A."/>
            <person name="Alvarado L."/>
            <person name="Arachchi H.M."/>
            <person name="Berlin A.M."/>
            <person name="Chapman S.B."/>
            <person name="Goldberg J."/>
            <person name="Griggs A."/>
            <person name="Gujja S."/>
            <person name="Hansen M."/>
            <person name="Howarth C."/>
            <person name="Imamovic A."/>
            <person name="Larimer J."/>
            <person name="McCowan C."/>
            <person name="Montmayeur A."/>
            <person name="Murphy C."/>
            <person name="Neiman D."/>
            <person name="Pearson M."/>
            <person name="Priest M."/>
            <person name="Roberts A."/>
            <person name="Saif S."/>
            <person name="Shea T."/>
            <person name="Sisk P."/>
            <person name="Sykes S."/>
            <person name="Wortman J."/>
            <person name="Nusbaum C."/>
            <person name="Birren B."/>
        </authorList>
    </citation>
    <scope>NUCLEOTIDE SEQUENCE [LARGE SCALE GENOMIC DNA]</scope>
    <source>
        <strain evidence="11 12">AMC34</strain>
    </source>
</reference>
<evidence type="ECO:0000256" key="5">
    <source>
        <dbReference type="ARBA" id="ARBA00022842"/>
    </source>
</evidence>
<feature type="domain" description="Reverse transcriptase" evidence="10">
    <location>
        <begin position="54"/>
        <end position="264"/>
    </location>
</feature>
<dbReference type="Pfam" id="PF00078">
    <property type="entry name" value="RVT_1"/>
    <property type="match status" value="1"/>
</dbReference>